<reference evidence="2" key="1">
    <citation type="submission" date="2020-08" db="EMBL/GenBank/DDBJ databases">
        <title>Multicomponent nature underlies the extraordinary mechanical properties of spider dragline silk.</title>
        <authorList>
            <person name="Kono N."/>
            <person name="Nakamura H."/>
            <person name="Mori M."/>
            <person name="Yoshida Y."/>
            <person name="Ohtoshi R."/>
            <person name="Malay A.D."/>
            <person name="Moran D.A.P."/>
            <person name="Tomita M."/>
            <person name="Numata K."/>
            <person name="Arakawa K."/>
        </authorList>
    </citation>
    <scope>NUCLEOTIDE SEQUENCE</scope>
</reference>
<dbReference type="EMBL" id="BMAV01027477">
    <property type="protein sequence ID" value="GFS59665.1"/>
    <property type="molecule type" value="Genomic_DNA"/>
</dbReference>
<dbReference type="OrthoDB" id="10517012at2759"/>
<organism evidence="2 3">
    <name type="scientific">Trichonephila inaurata madagascariensis</name>
    <dbReference type="NCBI Taxonomy" id="2747483"/>
    <lineage>
        <taxon>Eukaryota</taxon>
        <taxon>Metazoa</taxon>
        <taxon>Ecdysozoa</taxon>
        <taxon>Arthropoda</taxon>
        <taxon>Chelicerata</taxon>
        <taxon>Arachnida</taxon>
        <taxon>Araneae</taxon>
        <taxon>Araneomorphae</taxon>
        <taxon>Entelegynae</taxon>
        <taxon>Araneoidea</taxon>
        <taxon>Nephilidae</taxon>
        <taxon>Trichonephila</taxon>
        <taxon>Trichonephila inaurata</taxon>
    </lineage>
</organism>
<sequence>MDEHGQHLHDIVGPYDEGSTLTFICEVDGGDDSDAKGNNEGGNNRQQQGLAPEGKKALLSSVVKVLMFLELMHLP</sequence>
<dbReference type="AlphaFoldDB" id="A0A8X6JCY0"/>
<feature type="region of interest" description="Disordered" evidence="1">
    <location>
        <begin position="26"/>
        <end position="54"/>
    </location>
</feature>
<dbReference type="Proteomes" id="UP000886998">
    <property type="component" value="Unassembled WGS sequence"/>
</dbReference>
<name>A0A8X6JCY0_9ARAC</name>
<evidence type="ECO:0000313" key="2">
    <source>
        <dbReference type="EMBL" id="GFS59665.1"/>
    </source>
</evidence>
<protein>
    <submittedName>
        <fullName evidence="2">Uncharacterized protein</fullName>
    </submittedName>
</protein>
<comment type="caution">
    <text evidence="2">The sequence shown here is derived from an EMBL/GenBank/DDBJ whole genome shotgun (WGS) entry which is preliminary data.</text>
</comment>
<gene>
    <name evidence="2" type="ORF">TNIN_409761</name>
</gene>
<evidence type="ECO:0000256" key="1">
    <source>
        <dbReference type="SAM" id="MobiDB-lite"/>
    </source>
</evidence>
<accession>A0A8X6JCY0</accession>
<proteinExistence type="predicted"/>
<evidence type="ECO:0000313" key="3">
    <source>
        <dbReference type="Proteomes" id="UP000886998"/>
    </source>
</evidence>
<keyword evidence="3" id="KW-1185">Reference proteome</keyword>